<dbReference type="KEGG" id="afy:BW247_08050"/>
<dbReference type="Gene3D" id="1.10.443.10">
    <property type="entry name" value="Intergrase catalytic core"/>
    <property type="match status" value="1"/>
</dbReference>
<dbReference type="CDD" id="cd00796">
    <property type="entry name" value="INT_Rci_Hp1_C"/>
    <property type="match status" value="1"/>
</dbReference>
<feature type="domain" description="Tyr recombinase" evidence="4">
    <location>
        <begin position="156"/>
        <end position="336"/>
    </location>
</feature>
<dbReference type="Gene3D" id="1.10.150.130">
    <property type="match status" value="1"/>
</dbReference>
<keyword evidence="1" id="KW-0229">DNA integration</keyword>
<evidence type="ECO:0000256" key="3">
    <source>
        <dbReference type="ARBA" id="ARBA00023172"/>
    </source>
</evidence>
<evidence type="ECO:0000313" key="5">
    <source>
        <dbReference type="EMBL" id="APZ43050.1"/>
    </source>
</evidence>
<keyword evidence="2" id="KW-0238">DNA-binding</keyword>
<dbReference type="PANTHER" id="PTHR30349:SF94">
    <property type="entry name" value="INTEGRASE_RECOMBINASE HI_1414-RELATED"/>
    <property type="match status" value="1"/>
</dbReference>
<evidence type="ECO:0000313" key="6">
    <source>
        <dbReference type="Proteomes" id="UP000243807"/>
    </source>
</evidence>
<proteinExistence type="predicted"/>
<dbReference type="EMBL" id="CP019434">
    <property type="protein sequence ID" value="APZ43050.1"/>
    <property type="molecule type" value="Genomic_DNA"/>
</dbReference>
<organism evidence="5 6">
    <name type="scientific">Acidihalobacter ferrooxydans</name>
    <dbReference type="NCBI Taxonomy" id="1765967"/>
    <lineage>
        <taxon>Bacteria</taxon>
        <taxon>Pseudomonadati</taxon>
        <taxon>Pseudomonadota</taxon>
        <taxon>Gammaproteobacteria</taxon>
        <taxon>Chromatiales</taxon>
        <taxon>Ectothiorhodospiraceae</taxon>
        <taxon>Acidihalobacter</taxon>
    </lineage>
</organism>
<dbReference type="InterPro" id="IPR011010">
    <property type="entry name" value="DNA_brk_join_enz"/>
</dbReference>
<reference evidence="5 6" key="1">
    <citation type="submission" date="2017-01" db="EMBL/GenBank/DDBJ databases">
        <title>Draft sequence of Acidihalobacter ferrooxidans strain DSM 14175 (strain V8).</title>
        <authorList>
            <person name="Khaleque H.N."/>
            <person name="Ramsay J.P."/>
            <person name="Murphy R.J.T."/>
            <person name="Kaksonen A.H."/>
            <person name="Boxall N.J."/>
            <person name="Watkin E.L.J."/>
        </authorList>
    </citation>
    <scope>NUCLEOTIDE SEQUENCE [LARGE SCALE GENOMIC DNA]</scope>
    <source>
        <strain evidence="5 6">V8</strain>
    </source>
</reference>
<name>A0A1P8UGW5_9GAMM</name>
<dbReference type="GO" id="GO:0003677">
    <property type="term" value="F:DNA binding"/>
    <property type="evidence" value="ECO:0007669"/>
    <property type="project" value="UniProtKB-KW"/>
</dbReference>
<dbReference type="GO" id="GO:0015074">
    <property type="term" value="P:DNA integration"/>
    <property type="evidence" value="ECO:0007669"/>
    <property type="project" value="UniProtKB-KW"/>
</dbReference>
<sequence>MATFRKRGTRWRAELFVKGQRRSATFTTKREAQAWAAQTEAKLYTQSTADIPDKSFEELMHRYADEVSVHKRGARRERMMIQVILRDTEISIIPLRDLRPSDLSAWRERRLEQVSASTVIREMTILSHACSIARREWGWLNTNPMADVRRPASPQARTRRPTEEEIEALLFTMGYAPDRAPETAMARVGAAFLFACETAMRAGEICALQWDGVHERHVHLPLTKNGHPRDVPLSTQARRIIEQLRPVTGEHAHVFDLTSALLDALFRKARDRLAVDGPLKDIRSLHFHDTRREALTRLSKVFSVMELARISGHRDLRILQNVYYAPKVEDLADKLA</sequence>
<dbReference type="InterPro" id="IPR010998">
    <property type="entry name" value="Integrase_recombinase_N"/>
</dbReference>
<dbReference type="Proteomes" id="UP000243807">
    <property type="component" value="Chromosome"/>
</dbReference>
<dbReference type="GO" id="GO:0006310">
    <property type="term" value="P:DNA recombination"/>
    <property type="evidence" value="ECO:0007669"/>
    <property type="project" value="UniProtKB-KW"/>
</dbReference>
<gene>
    <name evidence="5" type="ORF">BW247_08050</name>
</gene>
<protein>
    <recommendedName>
        <fullName evidence="4">Tyr recombinase domain-containing protein</fullName>
    </recommendedName>
</protein>
<keyword evidence="3" id="KW-0233">DNA recombination</keyword>
<dbReference type="Pfam" id="PF00589">
    <property type="entry name" value="Phage_integrase"/>
    <property type="match status" value="1"/>
</dbReference>
<dbReference type="STRING" id="1765967.BW247_08050"/>
<dbReference type="PANTHER" id="PTHR30349">
    <property type="entry name" value="PHAGE INTEGRASE-RELATED"/>
    <property type="match status" value="1"/>
</dbReference>
<evidence type="ECO:0000256" key="1">
    <source>
        <dbReference type="ARBA" id="ARBA00022908"/>
    </source>
</evidence>
<dbReference type="OrthoDB" id="5567253at2"/>
<dbReference type="SUPFAM" id="SSF56349">
    <property type="entry name" value="DNA breaking-rejoining enzymes"/>
    <property type="match status" value="1"/>
</dbReference>
<dbReference type="InterPro" id="IPR050090">
    <property type="entry name" value="Tyrosine_recombinase_XerCD"/>
</dbReference>
<accession>A0A1P8UGW5</accession>
<dbReference type="InterPro" id="IPR013762">
    <property type="entry name" value="Integrase-like_cat_sf"/>
</dbReference>
<dbReference type="RefSeq" id="WP_076836698.1">
    <property type="nucleotide sequence ID" value="NZ_CP019434.1"/>
</dbReference>
<keyword evidence="6" id="KW-1185">Reference proteome</keyword>
<dbReference type="AlphaFoldDB" id="A0A1P8UGW5"/>
<dbReference type="PROSITE" id="PS51898">
    <property type="entry name" value="TYR_RECOMBINASE"/>
    <property type="match status" value="1"/>
</dbReference>
<dbReference type="InterPro" id="IPR002104">
    <property type="entry name" value="Integrase_catalytic"/>
</dbReference>
<evidence type="ECO:0000256" key="2">
    <source>
        <dbReference type="ARBA" id="ARBA00023125"/>
    </source>
</evidence>
<evidence type="ECO:0000259" key="4">
    <source>
        <dbReference type="PROSITE" id="PS51898"/>
    </source>
</evidence>